<evidence type="ECO:0008006" key="3">
    <source>
        <dbReference type="Google" id="ProtNLM"/>
    </source>
</evidence>
<dbReference type="PIRSF" id="PIRSF034565">
    <property type="entry name" value="UCP034565"/>
    <property type="match status" value="1"/>
</dbReference>
<evidence type="ECO:0000313" key="2">
    <source>
        <dbReference type="Proteomes" id="UP000255129"/>
    </source>
</evidence>
<dbReference type="RefSeq" id="WP_115164531.1">
    <property type="nucleotide sequence ID" value="NZ_UGUA01000002.1"/>
</dbReference>
<organism evidence="1 2">
    <name type="scientific">Providencia rustigianii</name>
    <dbReference type="NCBI Taxonomy" id="158850"/>
    <lineage>
        <taxon>Bacteria</taxon>
        <taxon>Pseudomonadati</taxon>
        <taxon>Pseudomonadota</taxon>
        <taxon>Gammaproteobacteria</taxon>
        <taxon>Enterobacterales</taxon>
        <taxon>Morganellaceae</taxon>
        <taxon>Providencia</taxon>
    </lineage>
</organism>
<gene>
    <name evidence="1" type="ORF">NCTC12026_02623</name>
</gene>
<accession>A0A379G5K3</accession>
<evidence type="ECO:0000313" key="1">
    <source>
        <dbReference type="EMBL" id="SUC36205.1"/>
    </source>
</evidence>
<name>A0A379G5K3_9GAMM</name>
<dbReference type="AlphaFoldDB" id="A0A379G5K3"/>
<reference evidence="1 2" key="1">
    <citation type="submission" date="2018-06" db="EMBL/GenBank/DDBJ databases">
        <authorList>
            <consortium name="Pathogen Informatics"/>
            <person name="Doyle S."/>
        </authorList>
    </citation>
    <scope>NUCLEOTIDE SEQUENCE [LARGE SCALE GENOMIC DNA]</scope>
    <source>
        <strain evidence="1 2">NCTC12026</strain>
    </source>
</reference>
<proteinExistence type="predicted"/>
<dbReference type="EMBL" id="UGUA01000002">
    <property type="protein sequence ID" value="SUC36205.1"/>
    <property type="molecule type" value="Genomic_DNA"/>
</dbReference>
<dbReference type="Proteomes" id="UP000255129">
    <property type="component" value="Unassembled WGS sequence"/>
</dbReference>
<dbReference type="OrthoDB" id="8614104at2"/>
<dbReference type="InterPro" id="IPR017029">
    <property type="entry name" value="Phage_head_put"/>
</dbReference>
<sequence>MKSVNERLRDELIAHSLFSGRYSTGVARRMIKVLNEFDSELTASLIAALDDVTIDVNSFTVRRLESLLSSVKAINKRAIDSAFTLLTDEMREHALYETGYYSSLLDALLPDAVLRQYPLMGITEEMLFSSVMSRPFQGKILSEWATGLESDRMTRINNAVRNGFLNGDSSVEIGCKIRGHASQGYKDGVLQLSRANATAIAKTAINHLQAIAREQFAETNKEIFDCKQWLSTLDNKTSHVCIVRDRLKYTLEGKPIGHKIPYLQGPGKIHFNCRSTETFITKSWRELGFDVNEMDAGTRASMDGQVPAETNFLDWVQRQPEWRQRQVFGETRFRLMKEGGMHPSEFYTDKGEFISLEQLKKLDERAFKDAGYS</sequence>
<protein>
    <recommendedName>
        <fullName evidence="3">Phage Mu protein F like protein</fullName>
    </recommendedName>
</protein>